<keyword evidence="8" id="KW-0539">Nucleus</keyword>
<protein>
    <submittedName>
        <fullName evidence="10">Damaged DNA binding 2</fullName>
    </submittedName>
</protein>
<dbReference type="Gene3D" id="2.130.10.10">
    <property type="entry name" value="YVTN repeat-like/Quinoprotein amine dehydrogenase"/>
    <property type="match status" value="2"/>
</dbReference>
<dbReference type="EMBL" id="BJWL01000015">
    <property type="protein sequence ID" value="GFZ01607.1"/>
    <property type="molecule type" value="Genomic_DNA"/>
</dbReference>
<keyword evidence="4" id="KW-0677">Repeat</keyword>
<dbReference type="GO" id="GO:0006281">
    <property type="term" value="P:DNA repair"/>
    <property type="evidence" value="ECO:0007669"/>
    <property type="project" value="InterPro"/>
</dbReference>
<keyword evidence="3" id="KW-0853">WD repeat</keyword>
<comment type="subcellular location">
    <subcellularLocation>
        <location evidence="1">Nucleus</location>
    </subcellularLocation>
</comment>
<keyword evidence="11" id="KW-1185">Reference proteome</keyword>
<comment type="caution">
    <text evidence="10">The sequence shown here is derived from an EMBL/GenBank/DDBJ whole genome shotgun (WGS) entry which is preliminary data.</text>
</comment>
<evidence type="ECO:0000256" key="4">
    <source>
        <dbReference type="ARBA" id="ARBA00022737"/>
    </source>
</evidence>
<evidence type="ECO:0000256" key="1">
    <source>
        <dbReference type="ARBA" id="ARBA00004123"/>
    </source>
</evidence>
<dbReference type="Proteomes" id="UP000585474">
    <property type="component" value="Unassembled WGS sequence"/>
</dbReference>
<keyword evidence="5" id="KW-0227">DNA damage</keyword>
<dbReference type="AlphaFoldDB" id="A0A7J0FT74"/>
<dbReference type="PANTHER" id="PTHR15169">
    <property type="entry name" value="DAMAGE-SPECIFIC DNA BINDING PROTEIN 2"/>
    <property type="match status" value="1"/>
</dbReference>
<evidence type="ECO:0000256" key="6">
    <source>
        <dbReference type="ARBA" id="ARBA00022786"/>
    </source>
</evidence>
<evidence type="ECO:0000313" key="10">
    <source>
        <dbReference type="EMBL" id="GFZ01607.1"/>
    </source>
</evidence>
<dbReference type="InterPro" id="IPR036322">
    <property type="entry name" value="WD40_repeat_dom_sf"/>
</dbReference>
<keyword evidence="9" id="KW-0472">Membrane</keyword>
<keyword evidence="9" id="KW-0812">Transmembrane</keyword>
<proteinExistence type="inferred from homology"/>
<dbReference type="GO" id="GO:0080008">
    <property type="term" value="C:Cul4-RING E3 ubiquitin ligase complex"/>
    <property type="evidence" value="ECO:0007669"/>
    <property type="project" value="InterPro"/>
</dbReference>
<evidence type="ECO:0000256" key="9">
    <source>
        <dbReference type="SAM" id="Phobius"/>
    </source>
</evidence>
<sequence>MSSIHTGYQVVITGIGLELVFYYFMLWVSISWWLWLGIPQPGLMESHPFPVVTIQQLDISTLAVEERTGQDFAEIYRNSKQFRFNSTNDGTVYTASSDGTISCTNLETGISMSLMNLNPGGWQGRSSWRMLYGLDVNLEKGLILVADNFGSLYLVDMRSNNKVGKATLIHKKGSKVVGLHYNPVKPDLLLSCGNGHFARIWDMCQLQAGSSLYNLAHGRVVNSARILDMRQLQAGSSLYNLARGRVVNSAHFSPQSGRPVEVSENYNGPDLQPINFIDISTGQLISEVTEPNFTTISPVNKLHPRDDVLASGSLRPKEKSQIVQQKDEMKIIVCGKSEKRLNTASSAGSPCRSSVEAQWLGTSYALGGMIRSVQQAFATVNYCPATANRLPDNKENGRDTTIRCLEAKMVKLRQVLVANNFKIPTSRAGEGSFEVRLVRQKNALRGGLKEKQANSYYTEIESQNDSKIVATGRRKLTAKVAIAIKIILSTRSEIRTAKFTPKDELLPRYQTSFAPEIKGMESPKKFNSPKFTMVFPSSMGDLMLKWFDKLQLGYIRSFLQFFESFVVWFVINTKVSKAYPMGEDPKKRNQRWKCAFQEKKGHKTQNYMALKTFLDYLIQFGHLNEFVDKEKTKEEEAKVRSNPRFDRDKYEADDALEEDLSLGTIHMIGGPNHPDFENRI</sequence>
<dbReference type="GO" id="GO:0003684">
    <property type="term" value="F:damaged DNA binding"/>
    <property type="evidence" value="ECO:0007669"/>
    <property type="project" value="InterPro"/>
</dbReference>
<evidence type="ECO:0000256" key="5">
    <source>
        <dbReference type="ARBA" id="ARBA00022763"/>
    </source>
</evidence>
<accession>A0A7J0FT74</accession>
<keyword evidence="7" id="KW-0238">DNA-binding</keyword>
<dbReference type="InterPro" id="IPR033312">
    <property type="entry name" value="DDB2"/>
</dbReference>
<feature type="transmembrane region" description="Helical" evidence="9">
    <location>
        <begin position="20"/>
        <end position="38"/>
    </location>
</feature>
<comment type="similarity">
    <text evidence="2">Belongs to the WD repeat DDB2/WDR76 family.</text>
</comment>
<evidence type="ECO:0000256" key="8">
    <source>
        <dbReference type="ARBA" id="ARBA00023242"/>
    </source>
</evidence>
<dbReference type="OrthoDB" id="1166289at2759"/>
<evidence type="ECO:0000256" key="7">
    <source>
        <dbReference type="ARBA" id="ARBA00023125"/>
    </source>
</evidence>
<evidence type="ECO:0000313" key="11">
    <source>
        <dbReference type="Proteomes" id="UP000585474"/>
    </source>
</evidence>
<organism evidence="10 11">
    <name type="scientific">Actinidia rufa</name>
    <dbReference type="NCBI Taxonomy" id="165716"/>
    <lineage>
        <taxon>Eukaryota</taxon>
        <taxon>Viridiplantae</taxon>
        <taxon>Streptophyta</taxon>
        <taxon>Embryophyta</taxon>
        <taxon>Tracheophyta</taxon>
        <taxon>Spermatophyta</taxon>
        <taxon>Magnoliopsida</taxon>
        <taxon>eudicotyledons</taxon>
        <taxon>Gunneridae</taxon>
        <taxon>Pentapetalae</taxon>
        <taxon>asterids</taxon>
        <taxon>Ericales</taxon>
        <taxon>Actinidiaceae</taxon>
        <taxon>Actinidia</taxon>
    </lineage>
</organism>
<name>A0A7J0FT74_9ERIC</name>
<dbReference type="PANTHER" id="PTHR15169:SF0">
    <property type="entry name" value="DNA DAMAGE-BINDING PROTEIN 2"/>
    <property type="match status" value="1"/>
</dbReference>
<keyword evidence="9" id="KW-1133">Transmembrane helix</keyword>
<dbReference type="InterPro" id="IPR015943">
    <property type="entry name" value="WD40/YVTN_repeat-like_dom_sf"/>
</dbReference>
<dbReference type="SUPFAM" id="SSF50978">
    <property type="entry name" value="WD40 repeat-like"/>
    <property type="match status" value="1"/>
</dbReference>
<evidence type="ECO:0000256" key="2">
    <source>
        <dbReference type="ARBA" id="ARBA00005434"/>
    </source>
</evidence>
<gene>
    <name evidence="10" type="ORF">Acr_15g0002160</name>
</gene>
<evidence type="ECO:0000256" key="3">
    <source>
        <dbReference type="ARBA" id="ARBA00022574"/>
    </source>
</evidence>
<reference evidence="10 11" key="1">
    <citation type="submission" date="2019-07" db="EMBL/GenBank/DDBJ databases">
        <title>De Novo Assembly of kiwifruit Actinidia rufa.</title>
        <authorList>
            <person name="Sugita-Konishi S."/>
            <person name="Sato K."/>
            <person name="Mori E."/>
            <person name="Abe Y."/>
            <person name="Kisaki G."/>
            <person name="Hamano K."/>
            <person name="Suezawa K."/>
            <person name="Otani M."/>
            <person name="Fukuda T."/>
            <person name="Manabe T."/>
            <person name="Gomi K."/>
            <person name="Tabuchi M."/>
            <person name="Akimitsu K."/>
            <person name="Kataoka I."/>
        </authorList>
    </citation>
    <scope>NUCLEOTIDE SEQUENCE [LARGE SCALE GENOMIC DNA]</scope>
    <source>
        <strain evidence="11">cv. Fuchu</strain>
    </source>
</reference>
<dbReference type="GO" id="GO:0009411">
    <property type="term" value="P:response to UV"/>
    <property type="evidence" value="ECO:0007669"/>
    <property type="project" value="TreeGrafter"/>
</dbReference>
<keyword evidence="6" id="KW-0833">Ubl conjugation pathway</keyword>
<dbReference type="GO" id="GO:0005634">
    <property type="term" value="C:nucleus"/>
    <property type="evidence" value="ECO:0007669"/>
    <property type="project" value="UniProtKB-SubCell"/>
</dbReference>